<keyword evidence="7" id="KW-0067">ATP-binding</keyword>
<dbReference type="InterPro" id="IPR001245">
    <property type="entry name" value="Ser-Thr/Tyr_kinase_cat_dom"/>
</dbReference>
<proteinExistence type="predicted"/>
<evidence type="ECO:0000256" key="5">
    <source>
        <dbReference type="ARBA" id="ARBA00022989"/>
    </source>
</evidence>
<dbReference type="GeneID" id="113735683"/>
<dbReference type="InterPro" id="IPR051809">
    <property type="entry name" value="Plant_receptor-like_S/T_kinase"/>
</dbReference>
<dbReference type="Proteomes" id="UP001652660">
    <property type="component" value="Chromosome 3c"/>
</dbReference>
<reference evidence="11" key="1">
    <citation type="submission" date="2025-08" db="UniProtKB">
        <authorList>
            <consortium name="RefSeq"/>
        </authorList>
    </citation>
    <scope>IDENTIFICATION</scope>
    <source>
        <tissue evidence="11">Leaves</tissue>
    </source>
</reference>
<dbReference type="InterPro" id="IPR011009">
    <property type="entry name" value="Kinase-like_dom_sf"/>
</dbReference>
<keyword evidence="4" id="KW-0677">Repeat</keyword>
<feature type="binding site" evidence="7">
    <location>
        <position position="142"/>
    </location>
    <ligand>
        <name>ATP</name>
        <dbReference type="ChEBI" id="CHEBI:30616"/>
    </ligand>
</feature>
<evidence type="ECO:0000256" key="8">
    <source>
        <dbReference type="SAM" id="Phobius"/>
    </source>
</evidence>
<keyword evidence="6 8" id="KW-0472">Membrane</keyword>
<evidence type="ECO:0000313" key="10">
    <source>
        <dbReference type="Proteomes" id="UP001652660"/>
    </source>
</evidence>
<dbReference type="RefSeq" id="XP_071939091.1">
    <property type="nucleotide sequence ID" value="XM_072082990.1"/>
</dbReference>
<keyword evidence="7" id="KW-0547">Nucleotide-binding</keyword>
<organism evidence="10 11">
    <name type="scientific">Coffea arabica</name>
    <name type="common">Arabian coffee</name>
    <dbReference type="NCBI Taxonomy" id="13443"/>
    <lineage>
        <taxon>Eukaryota</taxon>
        <taxon>Viridiplantae</taxon>
        <taxon>Streptophyta</taxon>
        <taxon>Embryophyta</taxon>
        <taxon>Tracheophyta</taxon>
        <taxon>Spermatophyta</taxon>
        <taxon>Magnoliopsida</taxon>
        <taxon>eudicotyledons</taxon>
        <taxon>Gunneridae</taxon>
        <taxon>Pentapetalae</taxon>
        <taxon>asterids</taxon>
        <taxon>lamiids</taxon>
        <taxon>Gentianales</taxon>
        <taxon>Rubiaceae</taxon>
        <taxon>Ixoroideae</taxon>
        <taxon>Gardenieae complex</taxon>
        <taxon>Bertiereae - Coffeeae clade</taxon>
        <taxon>Coffeeae</taxon>
        <taxon>Coffea</taxon>
    </lineage>
</organism>
<dbReference type="PANTHER" id="PTHR27008">
    <property type="entry name" value="OS04G0122200 PROTEIN"/>
    <property type="match status" value="1"/>
</dbReference>
<keyword evidence="5 8" id="KW-1133">Transmembrane helix</keyword>
<feature type="transmembrane region" description="Helical" evidence="8">
    <location>
        <begin position="51"/>
        <end position="75"/>
    </location>
</feature>
<evidence type="ECO:0000256" key="7">
    <source>
        <dbReference type="PROSITE-ProRule" id="PRU10141"/>
    </source>
</evidence>
<accession>A0ABM4X4X3</accession>
<comment type="subcellular location">
    <subcellularLocation>
        <location evidence="1">Membrane</location>
    </subcellularLocation>
</comment>
<dbReference type="Gene3D" id="3.30.200.20">
    <property type="entry name" value="Phosphorylase Kinase, domain 1"/>
    <property type="match status" value="1"/>
</dbReference>
<dbReference type="Pfam" id="PF07714">
    <property type="entry name" value="PK_Tyr_Ser-Thr"/>
    <property type="match status" value="1"/>
</dbReference>
<keyword evidence="3 8" id="KW-0812">Transmembrane</keyword>
<dbReference type="InterPro" id="IPR017441">
    <property type="entry name" value="Protein_kinase_ATP_BS"/>
</dbReference>
<dbReference type="SUPFAM" id="SSF56112">
    <property type="entry name" value="Protein kinase-like (PK-like)"/>
    <property type="match status" value="1"/>
</dbReference>
<evidence type="ECO:0000256" key="6">
    <source>
        <dbReference type="ARBA" id="ARBA00023136"/>
    </source>
</evidence>
<evidence type="ECO:0000313" key="11">
    <source>
        <dbReference type="RefSeq" id="XP_071939091.1"/>
    </source>
</evidence>
<evidence type="ECO:0000256" key="4">
    <source>
        <dbReference type="ARBA" id="ARBA00022737"/>
    </source>
</evidence>
<name>A0ABM4X4X3_COFAR</name>
<sequence length="323" mass="35892">MRVFSNANTGVFSNASQISLIGNNKLCGGIPELEFPPCPVIKGKNRGKLKVIILLSIVLPATLLVLGALLLYFLVYQKRERRMVAGFSSMPPRIDELLWLSYHELLRATSGFSPENLIGSGNFGAVYKGRLEKHGNKLVAVKVLDLQKNGASKRFKAECKALRNIHHRNLLSIVSYCSTIDSKGDEFKAQVYEFLENGNLDLWLHPAETTDQATWTCGCILQRQLIRLLPKPVNTSSEQRTSSTIAIKGSIGYAAPVFLLLPNNNMSRNKISEYGMGLVASTQGDVYSYCILLLEMITGRRPTDDMFVDDLDLHNYVNGALHE</sequence>
<evidence type="ECO:0000256" key="1">
    <source>
        <dbReference type="ARBA" id="ARBA00004370"/>
    </source>
</evidence>
<evidence type="ECO:0000256" key="2">
    <source>
        <dbReference type="ARBA" id="ARBA00022614"/>
    </source>
</evidence>
<evidence type="ECO:0000256" key="3">
    <source>
        <dbReference type="ARBA" id="ARBA00022692"/>
    </source>
</evidence>
<dbReference type="PROSITE" id="PS00107">
    <property type="entry name" value="PROTEIN_KINASE_ATP"/>
    <property type="match status" value="1"/>
</dbReference>
<dbReference type="PROSITE" id="PS50011">
    <property type="entry name" value="PROTEIN_KINASE_DOM"/>
    <property type="match status" value="1"/>
</dbReference>
<gene>
    <name evidence="11" type="primary">LOC113735683</name>
</gene>
<keyword evidence="2" id="KW-0433">Leucine-rich repeat</keyword>
<dbReference type="InterPro" id="IPR000719">
    <property type="entry name" value="Prot_kinase_dom"/>
</dbReference>
<feature type="domain" description="Protein kinase" evidence="9">
    <location>
        <begin position="112"/>
        <end position="323"/>
    </location>
</feature>
<protein>
    <submittedName>
        <fullName evidence="11">Receptor kinase-like protein Xa21</fullName>
    </submittedName>
</protein>
<evidence type="ECO:0000259" key="9">
    <source>
        <dbReference type="PROSITE" id="PS50011"/>
    </source>
</evidence>
<keyword evidence="10" id="KW-1185">Reference proteome</keyword>
<dbReference type="Gene3D" id="1.10.510.10">
    <property type="entry name" value="Transferase(Phosphotransferase) domain 1"/>
    <property type="match status" value="1"/>
</dbReference>
<dbReference type="PANTHER" id="PTHR27008:SF499">
    <property type="entry name" value="OS06G0581500 PROTEIN"/>
    <property type="match status" value="1"/>
</dbReference>